<organism evidence="1 2">
    <name type="scientific">Pseudoalteromonas gelatinilytica</name>
    <dbReference type="NCBI Taxonomy" id="1703256"/>
    <lineage>
        <taxon>Bacteria</taxon>
        <taxon>Pseudomonadati</taxon>
        <taxon>Pseudomonadota</taxon>
        <taxon>Gammaproteobacteria</taxon>
        <taxon>Alteromonadales</taxon>
        <taxon>Pseudoalteromonadaceae</taxon>
        <taxon>Pseudoalteromonas</taxon>
    </lineage>
</organism>
<name>A0A3A3F1S7_9GAMM</name>
<gene>
    <name evidence="1" type="ORF">D4741_14035</name>
</gene>
<sequence length="174" mass="19327">MKWLALALMVLFSAAVVIHLQTHPISLALSEKAPVSVEVEKTDVHDQQALTSTLEKQAHPAIEQIDNASIKAIITTPDYIAPIAKQPQQAKRFTGDLNDHKAYQTYHQAQQTELELRFIDAAESKIATLESLLERGKQAGLSEDKLNEAVDKIAALKTMQAELIAKHNEKSRLR</sequence>
<evidence type="ECO:0000313" key="1">
    <source>
        <dbReference type="EMBL" id="RJF34499.1"/>
    </source>
</evidence>
<dbReference type="AlphaFoldDB" id="A0A3A3F1S7"/>
<protein>
    <submittedName>
        <fullName evidence="1">Uncharacterized protein</fullName>
    </submittedName>
</protein>
<dbReference type="Proteomes" id="UP000265938">
    <property type="component" value="Unassembled WGS sequence"/>
</dbReference>
<dbReference type="EMBL" id="QYSE01000003">
    <property type="protein sequence ID" value="RJF34499.1"/>
    <property type="molecule type" value="Genomic_DNA"/>
</dbReference>
<accession>A0A3A3F1S7</accession>
<proteinExistence type="predicted"/>
<comment type="caution">
    <text evidence="1">The sequence shown here is derived from an EMBL/GenBank/DDBJ whole genome shotgun (WGS) entry which is preliminary data.</text>
</comment>
<dbReference type="RefSeq" id="WP_119853439.1">
    <property type="nucleotide sequence ID" value="NZ_QYSE01000003.1"/>
</dbReference>
<reference evidence="1 2" key="1">
    <citation type="submission" date="2018-09" db="EMBL/GenBank/DDBJ databases">
        <title>Identification of marine bacteria producing industrial enzymes.</title>
        <authorList>
            <person name="Cheng T.H."/>
            <person name="Saidin J."/>
            <person name="Muhd D.D."/>
            <person name="Isa M.N.M."/>
            <person name="Bakar M.F.A."/>
            <person name="Ismail N."/>
        </authorList>
    </citation>
    <scope>NUCLEOTIDE SEQUENCE [LARGE SCALE GENOMIC DNA]</scope>
    <source>
        <strain evidence="1 2">MNAD 1.6</strain>
    </source>
</reference>
<evidence type="ECO:0000313" key="2">
    <source>
        <dbReference type="Proteomes" id="UP000265938"/>
    </source>
</evidence>